<protein>
    <submittedName>
        <fullName evidence="1">Uncharacterized protein</fullName>
    </submittedName>
</protein>
<accession>A0A2T6AR52</accession>
<organism evidence="1 2">
    <name type="scientific">Gemmobacter caeni</name>
    <dbReference type="NCBI Taxonomy" id="589035"/>
    <lineage>
        <taxon>Bacteria</taxon>
        <taxon>Pseudomonadati</taxon>
        <taxon>Pseudomonadota</taxon>
        <taxon>Alphaproteobacteria</taxon>
        <taxon>Rhodobacterales</taxon>
        <taxon>Paracoccaceae</taxon>
        <taxon>Gemmobacter</taxon>
    </lineage>
</organism>
<evidence type="ECO:0000313" key="1">
    <source>
        <dbReference type="EMBL" id="PTX46315.1"/>
    </source>
</evidence>
<dbReference type="EMBL" id="QBKP01000017">
    <property type="protein sequence ID" value="PTX46315.1"/>
    <property type="molecule type" value="Genomic_DNA"/>
</dbReference>
<gene>
    <name evidence="1" type="ORF">C8N34_1173</name>
</gene>
<proteinExistence type="predicted"/>
<name>A0A2T6AR52_9RHOB</name>
<dbReference type="RefSeq" id="WP_108130258.1">
    <property type="nucleotide sequence ID" value="NZ_QBKP01000017.1"/>
</dbReference>
<evidence type="ECO:0000313" key="2">
    <source>
        <dbReference type="Proteomes" id="UP000244224"/>
    </source>
</evidence>
<dbReference type="AlphaFoldDB" id="A0A2T6AR52"/>
<dbReference type="Proteomes" id="UP000244224">
    <property type="component" value="Unassembled WGS sequence"/>
</dbReference>
<reference evidence="1 2" key="1">
    <citation type="submission" date="2018-04" db="EMBL/GenBank/DDBJ databases">
        <title>Genomic Encyclopedia of Archaeal and Bacterial Type Strains, Phase II (KMG-II): from individual species to whole genera.</title>
        <authorList>
            <person name="Goeker M."/>
        </authorList>
    </citation>
    <scope>NUCLEOTIDE SEQUENCE [LARGE SCALE GENOMIC DNA]</scope>
    <source>
        <strain evidence="1 2">DSM 21823</strain>
    </source>
</reference>
<sequence length="80" mass="8813">MITPRTREEIWAERISLEHKLSQAEGLVLALQTVLFDFAGERLDNTAASQKRQAIIAIGDALEALLVQDWPDPRAASAQG</sequence>
<comment type="caution">
    <text evidence="1">The sequence shown here is derived from an EMBL/GenBank/DDBJ whole genome shotgun (WGS) entry which is preliminary data.</text>
</comment>
<keyword evidence="2" id="KW-1185">Reference proteome</keyword>